<gene>
    <name evidence="1" type="ORF">BDN72DRAFT_781995</name>
</gene>
<feature type="non-terminal residue" evidence="1">
    <location>
        <position position="1"/>
    </location>
</feature>
<dbReference type="Proteomes" id="UP000308600">
    <property type="component" value="Unassembled WGS sequence"/>
</dbReference>
<keyword evidence="2" id="KW-1185">Reference proteome</keyword>
<name>A0ACD2ZYJ9_9AGAR</name>
<organism evidence="1 2">
    <name type="scientific">Pluteus cervinus</name>
    <dbReference type="NCBI Taxonomy" id="181527"/>
    <lineage>
        <taxon>Eukaryota</taxon>
        <taxon>Fungi</taxon>
        <taxon>Dikarya</taxon>
        <taxon>Basidiomycota</taxon>
        <taxon>Agaricomycotina</taxon>
        <taxon>Agaricomycetes</taxon>
        <taxon>Agaricomycetidae</taxon>
        <taxon>Agaricales</taxon>
        <taxon>Pluteineae</taxon>
        <taxon>Pluteaceae</taxon>
        <taxon>Pluteus</taxon>
    </lineage>
</organism>
<reference evidence="1 2" key="1">
    <citation type="journal article" date="2019" name="Nat. Ecol. Evol.">
        <title>Megaphylogeny resolves global patterns of mushroom evolution.</title>
        <authorList>
            <person name="Varga T."/>
            <person name="Krizsan K."/>
            <person name="Foldi C."/>
            <person name="Dima B."/>
            <person name="Sanchez-Garcia M."/>
            <person name="Sanchez-Ramirez S."/>
            <person name="Szollosi G.J."/>
            <person name="Szarkandi J.G."/>
            <person name="Papp V."/>
            <person name="Albert L."/>
            <person name="Andreopoulos W."/>
            <person name="Angelini C."/>
            <person name="Antonin V."/>
            <person name="Barry K.W."/>
            <person name="Bougher N.L."/>
            <person name="Buchanan P."/>
            <person name="Buyck B."/>
            <person name="Bense V."/>
            <person name="Catcheside P."/>
            <person name="Chovatia M."/>
            <person name="Cooper J."/>
            <person name="Damon W."/>
            <person name="Desjardin D."/>
            <person name="Finy P."/>
            <person name="Geml J."/>
            <person name="Haridas S."/>
            <person name="Hughes K."/>
            <person name="Justo A."/>
            <person name="Karasinski D."/>
            <person name="Kautmanova I."/>
            <person name="Kiss B."/>
            <person name="Kocsube S."/>
            <person name="Kotiranta H."/>
            <person name="LaButti K.M."/>
            <person name="Lechner B.E."/>
            <person name="Liimatainen K."/>
            <person name="Lipzen A."/>
            <person name="Lukacs Z."/>
            <person name="Mihaltcheva S."/>
            <person name="Morgado L.N."/>
            <person name="Niskanen T."/>
            <person name="Noordeloos M.E."/>
            <person name="Ohm R.A."/>
            <person name="Ortiz-Santana B."/>
            <person name="Ovrebo C."/>
            <person name="Racz N."/>
            <person name="Riley R."/>
            <person name="Savchenko A."/>
            <person name="Shiryaev A."/>
            <person name="Soop K."/>
            <person name="Spirin V."/>
            <person name="Szebenyi C."/>
            <person name="Tomsovsky M."/>
            <person name="Tulloss R.E."/>
            <person name="Uehling J."/>
            <person name="Grigoriev I.V."/>
            <person name="Vagvolgyi C."/>
            <person name="Papp T."/>
            <person name="Martin F.M."/>
            <person name="Miettinen O."/>
            <person name="Hibbett D.S."/>
            <person name="Nagy L.G."/>
        </authorList>
    </citation>
    <scope>NUCLEOTIDE SEQUENCE [LARGE SCALE GENOMIC DNA]</scope>
    <source>
        <strain evidence="1 2">NL-1719</strain>
    </source>
</reference>
<evidence type="ECO:0000313" key="2">
    <source>
        <dbReference type="Proteomes" id="UP000308600"/>
    </source>
</evidence>
<evidence type="ECO:0000313" key="1">
    <source>
        <dbReference type="EMBL" id="TFK58517.1"/>
    </source>
</evidence>
<proteinExistence type="predicted"/>
<sequence length="150" mass="17082">PYLLRPFTEPKVDKAGSVAEQQRYRSFNRALSSVRAYVEHAFGLLKGRFHSLKCLGNHTDIQDAHKAIQAMMIIHNLCIDWGDHPIDTSDVDMEDDTDNDEDENSNADGFGDVVINPEMEGVIPAFETDAWHRTKGQEKRMHMLNQLFPV</sequence>
<dbReference type="EMBL" id="ML209322">
    <property type="protein sequence ID" value="TFK58517.1"/>
    <property type="molecule type" value="Genomic_DNA"/>
</dbReference>
<accession>A0ACD2ZYJ9</accession>
<protein>
    <submittedName>
        <fullName evidence="1">Uncharacterized protein</fullName>
    </submittedName>
</protein>